<dbReference type="EMBL" id="AP014879">
    <property type="protein sequence ID" value="BAV33725.1"/>
    <property type="molecule type" value="Genomic_DNA"/>
</dbReference>
<keyword evidence="3" id="KW-1185">Reference proteome</keyword>
<dbReference type="AlphaFoldDB" id="A0A1B4XG04"/>
<evidence type="ECO:0000313" key="3">
    <source>
        <dbReference type="Proteomes" id="UP000243180"/>
    </source>
</evidence>
<evidence type="ECO:0000313" key="2">
    <source>
        <dbReference type="EMBL" id="BAV33725.1"/>
    </source>
</evidence>
<evidence type="ECO:0000256" key="1">
    <source>
        <dbReference type="SAM" id="Phobius"/>
    </source>
</evidence>
<feature type="transmembrane region" description="Helical" evidence="1">
    <location>
        <begin position="39"/>
        <end position="60"/>
    </location>
</feature>
<gene>
    <name evidence="2" type="ORF">SCL_1414</name>
</gene>
<proteinExistence type="predicted"/>
<dbReference type="KEGG" id="slim:SCL_1414"/>
<keyword evidence="1" id="KW-0472">Membrane</keyword>
<reference evidence="2 3" key="1">
    <citation type="submission" date="2015-05" db="EMBL/GenBank/DDBJ databases">
        <title>Complete genome sequence of a sulfur-oxidizing gammaproteobacterium strain HA5.</title>
        <authorList>
            <person name="Miura A."/>
            <person name="Kojima H."/>
            <person name="Fukui M."/>
        </authorList>
    </citation>
    <scope>NUCLEOTIDE SEQUENCE [LARGE SCALE GENOMIC DNA]</scope>
    <source>
        <strain evidence="2 3">HA5</strain>
    </source>
</reference>
<name>A0A1B4XG04_9GAMM</name>
<dbReference type="InParanoid" id="A0A1B4XG04"/>
<dbReference type="Proteomes" id="UP000243180">
    <property type="component" value="Chromosome"/>
</dbReference>
<feature type="transmembrane region" description="Helical" evidence="1">
    <location>
        <begin position="16"/>
        <end position="34"/>
    </location>
</feature>
<accession>A0A1B4XG04</accession>
<keyword evidence="1" id="KW-0812">Transmembrane</keyword>
<protein>
    <submittedName>
        <fullName evidence="2">Uncharacterized protein</fullName>
    </submittedName>
</protein>
<sequence length="85" mass="9415">MEFEALVQGGLDLISSHAYIAAPILAVVAVFAYFKFKLFLKMIFACLVLGTIVYIVLFIVDLTSTGIKSTEKLLDQPNQAIYKLN</sequence>
<keyword evidence="1" id="KW-1133">Transmembrane helix</keyword>
<dbReference type="RefSeq" id="WP_096360549.1">
    <property type="nucleotide sequence ID" value="NZ_AP014879.1"/>
</dbReference>
<organism evidence="2 3">
    <name type="scientific">Sulfuricaulis limicola</name>
    <dbReference type="NCBI Taxonomy" id="1620215"/>
    <lineage>
        <taxon>Bacteria</taxon>
        <taxon>Pseudomonadati</taxon>
        <taxon>Pseudomonadota</taxon>
        <taxon>Gammaproteobacteria</taxon>
        <taxon>Acidiferrobacterales</taxon>
        <taxon>Acidiferrobacteraceae</taxon>
        <taxon>Sulfuricaulis</taxon>
    </lineage>
</organism>